<feature type="transmembrane region" description="Helical" evidence="8">
    <location>
        <begin position="263"/>
        <end position="287"/>
    </location>
</feature>
<dbReference type="PANTHER" id="PTHR11388">
    <property type="entry name" value="ORGANIC ANION TRANSPORTER"/>
    <property type="match status" value="1"/>
</dbReference>
<evidence type="ECO:0000256" key="3">
    <source>
        <dbReference type="ARBA" id="ARBA00022475"/>
    </source>
</evidence>
<keyword evidence="8" id="KW-0406">Ion transport</keyword>
<feature type="transmembrane region" description="Helical" evidence="8">
    <location>
        <begin position="604"/>
        <end position="625"/>
    </location>
</feature>
<keyword evidence="7" id="KW-1015">Disulfide bond</keyword>
<keyword evidence="12" id="KW-1185">Reference proteome</keyword>
<dbReference type="HOGENOM" id="CLU_008954_1_3_1"/>
<evidence type="ECO:0000256" key="8">
    <source>
        <dbReference type="RuleBase" id="RU362056"/>
    </source>
</evidence>
<dbReference type="GO" id="GO:0043252">
    <property type="term" value="P:sodium-independent organic anion transport"/>
    <property type="evidence" value="ECO:0007669"/>
    <property type="project" value="TreeGrafter"/>
</dbReference>
<feature type="region of interest" description="Disordered" evidence="9">
    <location>
        <begin position="640"/>
        <end position="659"/>
    </location>
</feature>
<dbReference type="PROSITE" id="PS51465">
    <property type="entry name" value="KAZAL_2"/>
    <property type="match status" value="1"/>
</dbReference>
<evidence type="ECO:0000313" key="12">
    <source>
        <dbReference type="Proteomes" id="UP000014500"/>
    </source>
</evidence>
<comment type="subcellular location">
    <subcellularLocation>
        <location evidence="1 8">Cell membrane</location>
        <topology evidence="1 8">Multi-pass membrane protein</topology>
    </subcellularLocation>
</comment>
<dbReference type="Proteomes" id="UP000014500">
    <property type="component" value="Unassembled WGS sequence"/>
</dbReference>
<dbReference type="EMBL" id="JH431846">
    <property type="status" value="NOT_ANNOTATED_CDS"/>
    <property type="molecule type" value="Genomic_DNA"/>
</dbReference>
<keyword evidence="6 8" id="KW-0472">Membrane</keyword>
<sequence>MADTTVELNHLKPKVNKLEKEKAEQDLDIHPDYLCGIGACKPKWMQKLAHRNVYMISYCILNMCQGMFYTYMISILSTVERRFAVPSKVTGFIMTGNEFSSIIAAIPVAYFGSQGHKPRWIAMGMFVSACAAFIIALPEFVIPGNEALLQAYTNSSSKDVCQLNDNNLNLCEQERSTNSFTAMALIFIGLFVYGLGTLPMYSLGYTYIDDNVPKKTMPAYLGVSMGLRVIGPSVGYMLGGIFLKMYHDLEKTPDFGPKDPRWIGAWWLGFFVIGCCIVLSSSFILLFPRELTLNGEKPTLLKKKKKLTEALNLPSIKDFPSAIKRVLNNNILIALTFEANFYLLGIVGFGTFMPKYLEAQFGQSASTASIITGSSTSVAVMIIGLVSSGFIIKYFKPRPRVLSGYSIFLGVLHFVTLIVCMNIVCEEIVIIEGNFTADNLLQLSTSCNADCLCTTEKFTPVCDQSLQQTYFSACYAGCTTYNASSKSYSNCNCVDSSLTEEALELGKCPTDCNAFIWYVAIMTAMRFLLSTERVGSTLIYFRCIDPKDKSLALGWLNSVLCLFAFLPCTIIYGAVVDSTCIVWEESCGERGNCWVYDVDKLRKWLHGITAGLLITSQLFQCYVWYKCKDLKLYEEIAEKEENDKDVSLPLKENSQQVES</sequence>
<dbReference type="PhylomeDB" id="T1J4Q6"/>
<evidence type="ECO:0000259" key="10">
    <source>
        <dbReference type="PROSITE" id="PS51465"/>
    </source>
</evidence>
<feature type="transmembrane region" description="Helical" evidence="8">
    <location>
        <begin position="92"/>
        <end position="113"/>
    </location>
</feature>
<dbReference type="OMA" id="MANWHPA"/>
<dbReference type="GO" id="GO:0006811">
    <property type="term" value="P:monoatomic ion transport"/>
    <property type="evidence" value="ECO:0007669"/>
    <property type="project" value="UniProtKB-KW"/>
</dbReference>
<dbReference type="Pfam" id="PF03137">
    <property type="entry name" value="OATP"/>
    <property type="match status" value="1"/>
</dbReference>
<evidence type="ECO:0000256" key="1">
    <source>
        <dbReference type="ARBA" id="ARBA00004651"/>
    </source>
</evidence>
<evidence type="ECO:0000256" key="2">
    <source>
        <dbReference type="ARBA" id="ARBA00009657"/>
    </source>
</evidence>
<dbReference type="eggNOG" id="KOG3626">
    <property type="taxonomic scope" value="Eukaryota"/>
</dbReference>
<dbReference type="GO" id="GO:0016323">
    <property type="term" value="C:basolateral plasma membrane"/>
    <property type="evidence" value="ECO:0007669"/>
    <property type="project" value="TreeGrafter"/>
</dbReference>
<dbReference type="STRING" id="126957.T1J4Q6"/>
<dbReference type="InterPro" id="IPR002350">
    <property type="entry name" value="Kazal_dom"/>
</dbReference>
<feature type="transmembrane region" description="Helical" evidence="8">
    <location>
        <begin position="370"/>
        <end position="392"/>
    </location>
</feature>
<feature type="transmembrane region" description="Helical" evidence="8">
    <location>
        <begin position="331"/>
        <end position="350"/>
    </location>
</feature>
<protein>
    <recommendedName>
        <fullName evidence="8">Solute carrier organic anion transporter family member</fullName>
    </recommendedName>
</protein>
<dbReference type="EnsemblMetazoa" id="SMAR008600-RA">
    <property type="protein sequence ID" value="SMAR008600-PA"/>
    <property type="gene ID" value="SMAR008600"/>
</dbReference>
<keyword evidence="8" id="KW-0813">Transport</keyword>
<feature type="transmembrane region" description="Helical" evidence="8">
    <location>
        <begin position="404"/>
        <end position="424"/>
    </location>
</feature>
<dbReference type="SUPFAM" id="SSF103473">
    <property type="entry name" value="MFS general substrate transporter"/>
    <property type="match status" value="1"/>
</dbReference>
<evidence type="ECO:0000256" key="6">
    <source>
        <dbReference type="ARBA" id="ARBA00023136"/>
    </source>
</evidence>
<evidence type="ECO:0000313" key="11">
    <source>
        <dbReference type="EnsemblMetazoa" id="SMAR008600-PA"/>
    </source>
</evidence>
<evidence type="ECO:0000256" key="5">
    <source>
        <dbReference type="ARBA" id="ARBA00022989"/>
    </source>
</evidence>
<evidence type="ECO:0000256" key="7">
    <source>
        <dbReference type="ARBA" id="ARBA00023157"/>
    </source>
</evidence>
<evidence type="ECO:0000256" key="4">
    <source>
        <dbReference type="ARBA" id="ARBA00022692"/>
    </source>
</evidence>
<dbReference type="GO" id="GO:0015347">
    <property type="term" value="F:sodium-independent organic anion transmembrane transporter activity"/>
    <property type="evidence" value="ECO:0007669"/>
    <property type="project" value="TreeGrafter"/>
</dbReference>
<keyword evidence="3" id="KW-1003">Cell membrane</keyword>
<dbReference type="NCBIfam" id="TIGR00805">
    <property type="entry name" value="oat"/>
    <property type="match status" value="1"/>
</dbReference>
<dbReference type="InterPro" id="IPR004156">
    <property type="entry name" value="OATP"/>
</dbReference>
<feature type="transmembrane region" description="Helical" evidence="8">
    <location>
        <begin position="515"/>
        <end position="541"/>
    </location>
</feature>
<dbReference type="AlphaFoldDB" id="T1J4Q6"/>
<proteinExistence type="inferred from homology"/>
<keyword evidence="5 8" id="KW-1133">Transmembrane helix</keyword>
<evidence type="ECO:0000256" key="9">
    <source>
        <dbReference type="SAM" id="MobiDB-lite"/>
    </source>
</evidence>
<feature type="transmembrane region" description="Helical" evidence="8">
    <location>
        <begin position="182"/>
        <end position="208"/>
    </location>
</feature>
<feature type="transmembrane region" description="Helical" evidence="8">
    <location>
        <begin position="53"/>
        <end position="72"/>
    </location>
</feature>
<feature type="transmembrane region" description="Helical" evidence="8">
    <location>
        <begin position="553"/>
        <end position="575"/>
    </location>
</feature>
<accession>T1J4Q6</accession>
<dbReference type="InterPro" id="IPR036259">
    <property type="entry name" value="MFS_trans_sf"/>
</dbReference>
<feature type="transmembrane region" description="Helical" evidence="8">
    <location>
        <begin position="120"/>
        <end position="142"/>
    </location>
</feature>
<reference evidence="11" key="2">
    <citation type="submission" date="2015-02" db="UniProtKB">
        <authorList>
            <consortium name="EnsemblMetazoa"/>
        </authorList>
    </citation>
    <scope>IDENTIFICATION</scope>
</reference>
<comment type="similarity">
    <text evidence="2 8">Belongs to the organo anion transporter (TC 2.A.60) family.</text>
</comment>
<organism evidence="11 12">
    <name type="scientific">Strigamia maritima</name>
    <name type="common">European centipede</name>
    <name type="synonym">Geophilus maritimus</name>
    <dbReference type="NCBI Taxonomy" id="126957"/>
    <lineage>
        <taxon>Eukaryota</taxon>
        <taxon>Metazoa</taxon>
        <taxon>Ecdysozoa</taxon>
        <taxon>Arthropoda</taxon>
        <taxon>Myriapoda</taxon>
        <taxon>Chilopoda</taxon>
        <taxon>Pleurostigmophora</taxon>
        <taxon>Geophilomorpha</taxon>
        <taxon>Linotaeniidae</taxon>
        <taxon>Strigamia</taxon>
    </lineage>
</organism>
<keyword evidence="4 8" id="KW-0812">Transmembrane</keyword>
<dbReference type="Gene3D" id="1.20.1250.20">
    <property type="entry name" value="MFS general substrate transporter like domains"/>
    <property type="match status" value="1"/>
</dbReference>
<reference evidence="12" key="1">
    <citation type="submission" date="2011-05" db="EMBL/GenBank/DDBJ databases">
        <authorList>
            <person name="Richards S.R."/>
            <person name="Qu J."/>
            <person name="Jiang H."/>
            <person name="Jhangiani S.N."/>
            <person name="Agravi P."/>
            <person name="Goodspeed R."/>
            <person name="Gross S."/>
            <person name="Mandapat C."/>
            <person name="Jackson L."/>
            <person name="Mathew T."/>
            <person name="Pu L."/>
            <person name="Thornton R."/>
            <person name="Saada N."/>
            <person name="Wilczek-Boney K.B."/>
            <person name="Lee S."/>
            <person name="Kovar C."/>
            <person name="Wu Y."/>
            <person name="Scherer S.E."/>
            <person name="Worley K.C."/>
            <person name="Muzny D.M."/>
            <person name="Gibbs R."/>
        </authorList>
    </citation>
    <scope>NUCLEOTIDE SEQUENCE</scope>
    <source>
        <strain evidence="12">Brora</strain>
    </source>
</reference>
<name>T1J4Q6_STRMM</name>
<feature type="transmembrane region" description="Helical" evidence="8">
    <location>
        <begin position="220"/>
        <end position="243"/>
    </location>
</feature>
<dbReference type="PANTHER" id="PTHR11388:SF76">
    <property type="entry name" value="SOLUTE CARRIER ORGANIC ANION TRANSPORTER FAMILY MEMBER"/>
    <property type="match status" value="1"/>
</dbReference>
<feature type="domain" description="Kazal-like" evidence="10">
    <location>
        <begin position="441"/>
        <end position="495"/>
    </location>
</feature>
<dbReference type="CDD" id="cd17336">
    <property type="entry name" value="MFS_SLCO_OATP"/>
    <property type="match status" value="1"/>
</dbReference>